<proteinExistence type="predicted"/>
<dbReference type="AlphaFoldDB" id="X1V144"/>
<sequence length="73" mass="7925">MRRTRRLDSRAAAAEMASAASALRLGMRGAVVHDGFLHSSHAEVLAARKHAGRQRNSIAGIRRAARKAQCQHP</sequence>
<name>X1V144_9ZZZZ</name>
<evidence type="ECO:0000313" key="1">
    <source>
        <dbReference type="EMBL" id="GAJ23414.1"/>
    </source>
</evidence>
<gene>
    <name evidence="1" type="ORF">S12H4_59116</name>
</gene>
<dbReference type="EMBL" id="BARW01038543">
    <property type="protein sequence ID" value="GAJ23414.1"/>
    <property type="molecule type" value="Genomic_DNA"/>
</dbReference>
<organism evidence="1">
    <name type="scientific">marine sediment metagenome</name>
    <dbReference type="NCBI Taxonomy" id="412755"/>
    <lineage>
        <taxon>unclassified sequences</taxon>
        <taxon>metagenomes</taxon>
        <taxon>ecological metagenomes</taxon>
    </lineage>
</organism>
<reference evidence="1" key="1">
    <citation type="journal article" date="2014" name="Front. Microbiol.">
        <title>High frequency of phylogenetically diverse reductive dehalogenase-homologous genes in deep subseafloor sedimentary metagenomes.</title>
        <authorList>
            <person name="Kawai M."/>
            <person name="Futagami T."/>
            <person name="Toyoda A."/>
            <person name="Takaki Y."/>
            <person name="Nishi S."/>
            <person name="Hori S."/>
            <person name="Arai W."/>
            <person name="Tsubouchi T."/>
            <person name="Morono Y."/>
            <person name="Uchiyama I."/>
            <person name="Ito T."/>
            <person name="Fujiyama A."/>
            <person name="Inagaki F."/>
            <person name="Takami H."/>
        </authorList>
    </citation>
    <scope>NUCLEOTIDE SEQUENCE</scope>
    <source>
        <strain evidence="1">Expedition CK06-06</strain>
    </source>
</reference>
<protein>
    <submittedName>
        <fullName evidence="1">Uncharacterized protein</fullName>
    </submittedName>
</protein>
<accession>X1V144</accession>
<feature type="non-terminal residue" evidence="1">
    <location>
        <position position="73"/>
    </location>
</feature>
<comment type="caution">
    <text evidence="1">The sequence shown here is derived from an EMBL/GenBank/DDBJ whole genome shotgun (WGS) entry which is preliminary data.</text>
</comment>